<dbReference type="PANTHER" id="PTHR21174">
    <property type="match status" value="1"/>
</dbReference>
<protein>
    <recommendedName>
        <fullName evidence="4">Metal-dependent phosphohydrolase</fullName>
    </recommendedName>
</protein>
<sequence>MMNIPSWLPASFERAVMGLGATAPLDSIRTLYESVIHRWNAPGRLYHGLTHVTTMLANAEKLLSDTCNPNAVRLAVWYHGIVFDTSAVRTYTKRGGEDELKSAQTAQQELESVGVSSEKARRVAELIWALPSSGSESLRGEPGSTIYGVMGDVDVDISCLKDAHMSIVASPPQVYRKYSEQIRKEYAHIPLLAFMRGRLRIISRLLERKKLFITPLGRSWEHMARQNLQAEAEVLEKKISQCEMATDAGASPLEEESHSSSNRAEKKSIGEIRAGLSSRKGVDSPDDNMSSLENAAERLMARKDTTTIPAFPRTKNDREKVTTDFLAKINARNKAVEVARDEAQVVGARVDSPLTDKALAEEFQASHQTKSRDSSEAKPATGSINRVIDTSFDDVELHGMEKEPGI</sequence>
<dbReference type="SUPFAM" id="SSF109604">
    <property type="entry name" value="HD-domain/PDEase-like"/>
    <property type="match status" value="1"/>
</dbReference>
<name>A0AAW9HT46_9ACTO</name>
<feature type="region of interest" description="Disordered" evidence="1">
    <location>
        <begin position="248"/>
        <end position="290"/>
    </location>
</feature>
<comment type="caution">
    <text evidence="2">The sequence shown here is derived from an EMBL/GenBank/DDBJ whole genome shotgun (WGS) entry which is preliminary data.</text>
</comment>
<organism evidence="2 3">
    <name type="scientific">Actinotignum urinale</name>
    <dbReference type="NCBI Taxonomy" id="190146"/>
    <lineage>
        <taxon>Bacteria</taxon>
        <taxon>Bacillati</taxon>
        <taxon>Actinomycetota</taxon>
        <taxon>Actinomycetes</taxon>
        <taxon>Actinomycetales</taxon>
        <taxon>Actinomycetaceae</taxon>
        <taxon>Actinotignum</taxon>
    </lineage>
</organism>
<accession>A0AAW9HT46</accession>
<reference evidence="2" key="1">
    <citation type="submission" date="2023-10" db="EMBL/GenBank/DDBJ databases">
        <title>Whole Genome based description of the genera Actinobaculum and Actinotignum reveals a complex phylogenetic relationship within the species included in the genus Actinotignum.</title>
        <authorList>
            <person name="Jensen C.S."/>
            <person name="Dargis R."/>
            <person name="Kemp M."/>
            <person name="Christensen J.J."/>
        </authorList>
    </citation>
    <scope>NUCLEOTIDE SEQUENCE</scope>
    <source>
        <strain evidence="2">SLA_B511</strain>
    </source>
</reference>
<evidence type="ECO:0008006" key="4">
    <source>
        <dbReference type="Google" id="ProtNLM"/>
    </source>
</evidence>
<dbReference type="InterPro" id="IPR009218">
    <property type="entry name" value="HD_phosphohydro"/>
</dbReference>
<dbReference type="EMBL" id="JAWNGC010000001">
    <property type="protein sequence ID" value="MDY5154253.1"/>
    <property type="molecule type" value="Genomic_DNA"/>
</dbReference>
<gene>
    <name evidence="2" type="ORF">R6G80_00710</name>
</gene>
<evidence type="ECO:0000256" key="1">
    <source>
        <dbReference type="SAM" id="MobiDB-lite"/>
    </source>
</evidence>
<dbReference type="AlphaFoldDB" id="A0AAW9HT46"/>
<proteinExistence type="predicted"/>
<feature type="region of interest" description="Disordered" evidence="1">
    <location>
        <begin position="361"/>
        <end position="390"/>
    </location>
</feature>
<feature type="compositionally biased region" description="Basic and acidic residues" evidence="1">
    <location>
        <begin position="255"/>
        <end position="270"/>
    </location>
</feature>
<evidence type="ECO:0000313" key="3">
    <source>
        <dbReference type="Proteomes" id="UP001281731"/>
    </source>
</evidence>
<dbReference type="Gene3D" id="1.10.472.50">
    <property type="entry name" value="HD-domain/PDEase-like"/>
    <property type="match status" value="1"/>
</dbReference>
<dbReference type="RefSeq" id="WP_146002311.1">
    <property type="nucleotide sequence ID" value="NZ_CP126967.1"/>
</dbReference>
<dbReference type="PANTHER" id="PTHR21174:SF0">
    <property type="entry name" value="HD PHOSPHOHYDROLASE FAMILY PROTEIN-RELATED"/>
    <property type="match status" value="1"/>
</dbReference>
<evidence type="ECO:0000313" key="2">
    <source>
        <dbReference type="EMBL" id="MDY5154253.1"/>
    </source>
</evidence>
<dbReference type="Proteomes" id="UP001281731">
    <property type="component" value="Unassembled WGS sequence"/>
</dbReference>